<feature type="region of interest" description="Disordered" evidence="1">
    <location>
        <begin position="397"/>
        <end position="418"/>
    </location>
</feature>
<proteinExistence type="predicted"/>
<dbReference type="EMBL" id="JAVFWL010000003">
    <property type="protein sequence ID" value="KAK6745108.1"/>
    <property type="molecule type" value="Genomic_DNA"/>
</dbReference>
<dbReference type="PANTHER" id="PTHR47027">
    <property type="entry name" value="REVERSE TRANSCRIPTASE DOMAIN-CONTAINING PROTEIN"/>
    <property type="match status" value="1"/>
</dbReference>
<feature type="compositionally biased region" description="Polar residues" evidence="1">
    <location>
        <begin position="408"/>
        <end position="418"/>
    </location>
</feature>
<evidence type="ECO:0000256" key="1">
    <source>
        <dbReference type="SAM" id="MobiDB-lite"/>
    </source>
</evidence>
<evidence type="ECO:0000313" key="3">
    <source>
        <dbReference type="EMBL" id="KAK6745108.1"/>
    </source>
</evidence>
<accession>A0ABR1D3I9</accession>
<dbReference type="PANTHER" id="PTHR47027:SF20">
    <property type="entry name" value="REVERSE TRANSCRIPTASE-LIKE PROTEIN WITH RNA-DIRECTED DNA POLYMERASE DOMAIN"/>
    <property type="match status" value="1"/>
</dbReference>
<evidence type="ECO:0000256" key="2">
    <source>
        <dbReference type="SAM" id="SignalP"/>
    </source>
</evidence>
<dbReference type="Proteomes" id="UP001303046">
    <property type="component" value="Unassembled WGS sequence"/>
</dbReference>
<keyword evidence="2" id="KW-0732">Signal</keyword>
<organism evidence="3 4">
    <name type="scientific">Necator americanus</name>
    <name type="common">Human hookworm</name>
    <dbReference type="NCBI Taxonomy" id="51031"/>
    <lineage>
        <taxon>Eukaryota</taxon>
        <taxon>Metazoa</taxon>
        <taxon>Ecdysozoa</taxon>
        <taxon>Nematoda</taxon>
        <taxon>Chromadorea</taxon>
        <taxon>Rhabditida</taxon>
        <taxon>Rhabditina</taxon>
        <taxon>Rhabditomorpha</taxon>
        <taxon>Strongyloidea</taxon>
        <taxon>Ancylostomatidae</taxon>
        <taxon>Bunostominae</taxon>
        <taxon>Necator</taxon>
    </lineage>
</organism>
<feature type="signal peptide" evidence="2">
    <location>
        <begin position="1"/>
        <end position="19"/>
    </location>
</feature>
<sequence>MSCGWILLLLLGLPATSHSLDFRLHFNRRNENPSDQTTKSFEIPYEQFALQQQRLPLPTLVPTDGLLEPSFSAELLSPSFPILKQLFSSVERLQQDFNGAQITTKPTAEPSSTISTMVPPQNDALFTTTTATAKPNVKMSKLSFRPVKNESSGAAAHVSVPSHRLLNDILVIPSSRRLYVLAIIPIHESADNQVNSNKILKDVGLSLGAVIIDSCSSDLRTVADLFELLSGTNIQKSDVVAMIRDDDSYLPNLDQLARHLRLPTLNTFFSKKDKPLTTGTLPSIASVLEAMVGLLDHTKSTCLSLLHDELHDDTIDFNQEKRLSKKLLRSMLYCLIKTYVLLRQYSSKMKRCSPVLNAVNGVVVGEATLPIWRDPFKTLLNRQEPSVPELGHVDRKRFAVNEEPPTKSGGSSLTANLGLSSGEATREEQACQRPGRSTTDDVFIVRRVIEFWQRYLEPMHLAFPDFEAAFDSPHQSPLLNALRADGVQGKFVRLPDDMNQQRTAAVQTPAGCTTSFEMAIVVRQGAVAGPFLFNFFLLPSGEVVQCSVDIVLAPSGCLLADLETKK</sequence>
<name>A0ABR1D3I9_NECAM</name>
<feature type="chain" id="PRO_5045593980" evidence="2">
    <location>
        <begin position="20"/>
        <end position="566"/>
    </location>
</feature>
<keyword evidence="4" id="KW-1185">Reference proteome</keyword>
<protein>
    <submittedName>
        <fullName evidence="3">Uncharacterized protein</fullName>
    </submittedName>
</protein>
<comment type="caution">
    <text evidence="3">The sequence shown here is derived from an EMBL/GenBank/DDBJ whole genome shotgun (WGS) entry which is preliminary data.</text>
</comment>
<evidence type="ECO:0000313" key="4">
    <source>
        <dbReference type="Proteomes" id="UP001303046"/>
    </source>
</evidence>
<reference evidence="3 4" key="1">
    <citation type="submission" date="2023-08" db="EMBL/GenBank/DDBJ databases">
        <title>A Necator americanus chromosomal reference genome.</title>
        <authorList>
            <person name="Ilik V."/>
            <person name="Petrzelkova K.J."/>
            <person name="Pardy F."/>
            <person name="Fuh T."/>
            <person name="Niatou-Singa F.S."/>
            <person name="Gouil Q."/>
            <person name="Baker L."/>
            <person name="Ritchie M.E."/>
            <person name="Jex A.R."/>
            <person name="Gazzola D."/>
            <person name="Li H."/>
            <person name="Toshio Fujiwara R."/>
            <person name="Zhan B."/>
            <person name="Aroian R.V."/>
            <person name="Pafco B."/>
            <person name="Schwarz E.M."/>
        </authorList>
    </citation>
    <scope>NUCLEOTIDE SEQUENCE [LARGE SCALE GENOMIC DNA]</scope>
    <source>
        <strain evidence="3 4">Aroian</strain>
        <tissue evidence="3">Whole animal</tissue>
    </source>
</reference>
<dbReference type="Gene3D" id="3.40.50.2300">
    <property type="match status" value="2"/>
</dbReference>
<gene>
    <name evidence="3" type="primary">Necator_chrIII.g12441</name>
    <name evidence="3" type="ORF">RB195_011675</name>
</gene>